<dbReference type="GO" id="GO:0050570">
    <property type="term" value="F:4-hydroxythreonine-4-phosphate dehydrogenase activity"/>
    <property type="evidence" value="ECO:0007669"/>
    <property type="project" value="UniProtKB-EC"/>
</dbReference>
<reference evidence="4 5" key="1">
    <citation type="journal article" date="2013" name="Genome Announc.">
        <title>Draft Genome Sequence of the Cellulolytic, Mesophilic, Anaerobic Bacterium Clostridium termitidis Strain CT1112 (DSM 5398).</title>
        <authorList>
            <person name="Lal S."/>
            <person name="Ramachandran U."/>
            <person name="Zhang X."/>
            <person name="Munir R."/>
            <person name="Sparling R."/>
            <person name="Levin D.B."/>
        </authorList>
    </citation>
    <scope>NUCLEOTIDE SEQUENCE [LARGE SCALE GENOMIC DNA]</scope>
    <source>
        <strain evidence="4 5">CT1112</strain>
    </source>
</reference>
<proteinExistence type="predicted"/>
<dbReference type="EC" id="1.1.1.262" evidence="4"/>
<evidence type="ECO:0000313" key="5">
    <source>
        <dbReference type="Proteomes" id="UP000014155"/>
    </source>
</evidence>
<name>S0FLQ1_RUMCE</name>
<keyword evidence="5" id="KW-1185">Reference proteome</keyword>
<evidence type="ECO:0000256" key="3">
    <source>
        <dbReference type="ARBA" id="ARBA00023027"/>
    </source>
</evidence>
<dbReference type="PANTHER" id="PTHR30004">
    <property type="entry name" value="4-HYDROXYTHREONINE-4-PHOSPHATE DEHYDROGENASE"/>
    <property type="match status" value="1"/>
</dbReference>
<sequence length="333" mass="35818">MKPVLGILLGEAAGIGPELVAGMCALKKFDDYCRPLIIGDARVLKWGMKIAGVDFPVTMIEDTSKIEWDGSVNIFDLKNLNIETVALSTINAESGRATGEALLAALDFCKKGIIKGFVYAPLNKASLKRGGFDFESEMNMMAHYLGWKDVYGEMNVINGLWTSRATSHIPFKEVPGNLTIVALLDAMRLAHNTLKKNGYHDPRIAVAALNPHAGESGSCGTEEIEVITPAINAAKAEGINVAGPFPADTIFISAFKGMYDAVTTLYHDQGQIALKLLKFHEGVTVSTGFPYPITTPAHGTAFDIAGQGIANIQPMEKAVMIASKMAEWDNTLT</sequence>
<dbReference type="eggNOG" id="COG1995">
    <property type="taxonomic scope" value="Bacteria"/>
</dbReference>
<gene>
    <name evidence="4" type="ORF">CTER_5010</name>
</gene>
<evidence type="ECO:0000313" key="4">
    <source>
        <dbReference type="EMBL" id="EMS69393.1"/>
    </source>
</evidence>
<evidence type="ECO:0000256" key="2">
    <source>
        <dbReference type="ARBA" id="ARBA00023002"/>
    </source>
</evidence>
<dbReference type="GO" id="GO:0051287">
    <property type="term" value="F:NAD binding"/>
    <property type="evidence" value="ECO:0007669"/>
    <property type="project" value="InterPro"/>
</dbReference>
<dbReference type="PATRIC" id="fig|1195236.3.peg.5206"/>
<dbReference type="InterPro" id="IPR005255">
    <property type="entry name" value="PdxA_fam"/>
</dbReference>
<dbReference type="STRING" id="1195236.CTER_5010"/>
<keyword evidence="1" id="KW-0479">Metal-binding</keyword>
<dbReference type="RefSeq" id="WP_004630418.1">
    <property type="nucleotide sequence ID" value="NZ_AORV01000066.1"/>
</dbReference>
<evidence type="ECO:0000256" key="1">
    <source>
        <dbReference type="ARBA" id="ARBA00022723"/>
    </source>
</evidence>
<accession>S0FLQ1</accession>
<dbReference type="GO" id="GO:0046872">
    <property type="term" value="F:metal ion binding"/>
    <property type="evidence" value="ECO:0007669"/>
    <property type="project" value="UniProtKB-KW"/>
</dbReference>
<keyword evidence="3" id="KW-0520">NAD</keyword>
<dbReference type="AlphaFoldDB" id="S0FLQ1"/>
<dbReference type="Proteomes" id="UP000014155">
    <property type="component" value="Unassembled WGS sequence"/>
</dbReference>
<keyword evidence="2 4" id="KW-0560">Oxidoreductase</keyword>
<organism evidence="4 5">
    <name type="scientific">Ruminiclostridium cellobioparum subsp. termitidis CT1112</name>
    <dbReference type="NCBI Taxonomy" id="1195236"/>
    <lineage>
        <taxon>Bacteria</taxon>
        <taxon>Bacillati</taxon>
        <taxon>Bacillota</taxon>
        <taxon>Clostridia</taxon>
        <taxon>Eubacteriales</taxon>
        <taxon>Oscillospiraceae</taxon>
        <taxon>Ruminiclostridium</taxon>
    </lineage>
</organism>
<dbReference type="PANTHER" id="PTHR30004:SF3">
    <property type="entry name" value="4-HYDROXYTHREONINE-4-PHOSPHATE DEHYDROGENASE 2-RELATED"/>
    <property type="match status" value="1"/>
</dbReference>
<comment type="caution">
    <text evidence="4">The sequence shown here is derived from an EMBL/GenBank/DDBJ whole genome shotgun (WGS) entry which is preliminary data.</text>
</comment>
<protein>
    <submittedName>
        <fullName evidence="4">Pyridoxal phosphate biosynthesis protein</fullName>
        <ecNumber evidence="4">1.1.1.262</ecNumber>
    </submittedName>
</protein>
<dbReference type="Pfam" id="PF04166">
    <property type="entry name" value="PdxA"/>
    <property type="match status" value="1"/>
</dbReference>
<dbReference type="SUPFAM" id="SSF53659">
    <property type="entry name" value="Isocitrate/Isopropylmalate dehydrogenase-like"/>
    <property type="match status" value="1"/>
</dbReference>
<dbReference type="Gene3D" id="3.40.718.10">
    <property type="entry name" value="Isopropylmalate Dehydrogenase"/>
    <property type="match status" value="1"/>
</dbReference>
<dbReference type="EMBL" id="AORV01000066">
    <property type="protein sequence ID" value="EMS69393.1"/>
    <property type="molecule type" value="Genomic_DNA"/>
</dbReference>